<accession>A0A172TZ52</accession>
<evidence type="ECO:0000313" key="2">
    <source>
        <dbReference type="EMBL" id="ANE52262.1"/>
    </source>
</evidence>
<dbReference type="KEGG" id="fla:SY85_19005"/>
<feature type="domain" description="DUF7793" evidence="1">
    <location>
        <begin position="24"/>
        <end position="134"/>
    </location>
</feature>
<keyword evidence="3" id="KW-1185">Reference proteome</keyword>
<proteinExistence type="predicted"/>
<reference evidence="3" key="1">
    <citation type="submission" date="2015-01" db="EMBL/GenBank/DDBJ databases">
        <title>Flavisolibacter sp./LCS9/ whole genome sequencing.</title>
        <authorList>
            <person name="Kim M.K."/>
            <person name="Srinivasan S."/>
            <person name="Lee J.-J."/>
        </authorList>
    </citation>
    <scope>NUCLEOTIDE SEQUENCE [LARGE SCALE GENOMIC DNA]</scope>
    <source>
        <strain evidence="3">LCS9</strain>
    </source>
</reference>
<evidence type="ECO:0000313" key="3">
    <source>
        <dbReference type="Proteomes" id="UP000077177"/>
    </source>
</evidence>
<dbReference type="Gene3D" id="3.40.970.30">
    <property type="entry name" value="yp_829618.1 like domains"/>
    <property type="match status" value="1"/>
</dbReference>
<organism evidence="2 3">
    <name type="scientific">Flavisolibacter tropicus</name>
    <dbReference type="NCBI Taxonomy" id="1492898"/>
    <lineage>
        <taxon>Bacteria</taxon>
        <taxon>Pseudomonadati</taxon>
        <taxon>Bacteroidota</taxon>
        <taxon>Chitinophagia</taxon>
        <taxon>Chitinophagales</taxon>
        <taxon>Chitinophagaceae</taxon>
        <taxon>Flavisolibacter</taxon>
    </lineage>
</organism>
<sequence>MPATTNKIEVPTDRQIWEGEIATYWFDEGILVSLSKSPKRTVENISRNVAFVKQITNNQRTPLLIYLANSPVPDKQTRQFSTAQLPTIYSAMAMVSKPGLSKLIMNILFSLKPPPIPMKSFTDDKQAKEWLKQFVEK</sequence>
<dbReference type="RefSeq" id="WP_066406549.1">
    <property type="nucleotide sequence ID" value="NZ_CP011390.1"/>
</dbReference>
<gene>
    <name evidence="2" type="ORF">SY85_19005</name>
</gene>
<dbReference type="InterPro" id="IPR056695">
    <property type="entry name" value="DUF7793"/>
</dbReference>
<protein>
    <recommendedName>
        <fullName evidence="1">DUF7793 domain-containing protein</fullName>
    </recommendedName>
</protein>
<reference evidence="2 3" key="2">
    <citation type="journal article" date="2016" name="Int. J. Syst. Evol. Microbiol.">
        <title>Flavisolibacter tropicus sp. nov., isolated from tropical soil.</title>
        <authorList>
            <person name="Lee J.J."/>
            <person name="Kang M.S."/>
            <person name="Kim G.S."/>
            <person name="Lee C.S."/>
            <person name="Lim S."/>
            <person name="Lee J."/>
            <person name="Roh S.H."/>
            <person name="Kang H."/>
            <person name="Ha J.M."/>
            <person name="Bae S."/>
            <person name="Jung H.Y."/>
            <person name="Kim M.K."/>
        </authorList>
    </citation>
    <scope>NUCLEOTIDE SEQUENCE [LARGE SCALE GENOMIC DNA]</scope>
    <source>
        <strain evidence="2 3">LCS9</strain>
    </source>
</reference>
<name>A0A172TZ52_9BACT</name>
<evidence type="ECO:0000259" key="1">
    <source>
        <dbReference type="Pfam" id="PF25056"/>
    </source>
</evidence>
<dbReference type="PATRIC" id="fig|1492898.3.peg.4134"/>
<dbReference type="AlphaFoldDB" id="A0A172TZ52"/>
<dbReference type="Proteomes" id="UP000077177">
    <property type="component" value="Chromosome"/>
</dbReference>
<dbReference type="Pfam" id="PF25056">
    <property type="entry name" value="DUF7793"/>
    <property type="match status" value="1"/>
</dbReference>
<dbReference type="EMBL" id="CP011390">
    <property type="protein sequence ID" value="ANE52262.1"/>
    <property type="molecule type" value="Genomic_DNA"/>
</dbReference>